<dbReference type="GO" id="GO:0030687">
    <property type="term" value="C:preribosome, large subunit precursor"/>
    <property type="evidence" value="ECO:0007669"/>
    <property type="project" value="TreeGrafter"/>
</dbReference>
<accession>A0A7K8V9Z2</accession>
<evidence type="ECO:0000313" key="3">
    <source>
        <dbReference type="EMBL" id="NXF63374.1"/>
    </source>
</evidence>
<evidence type="ECO:0000256" key="1">
    <source>
        <dbReference type="ARBA" id="ARBA00004604"/>
    </source>
</evidence>
<proteinExistence type="predicted"/>
<dbReference type="GO" id="GO:0019843">
    <property type="term" value="F:rRNA binding"/>
    <property type="evidence" value="ECO:0007669"/>
    <property type="project" value="InterPro"/>
</dbReference>
<name>A0A7K8V9Z2_9STRI</name>
<comment type="subcellular location">
    <subcellularLocation>
        <location evidence="1">Nucleus</location>
        <location evidence="1">Nucleolus</location>
    </subcellularLocation>
</comment>
<protein>
    <submittedName>
        <fullName evidence="3">SSF1 protein</fullName>
    </submittedName>
</protein>
<dbReference type="InterPro" id="IPR007109">
    <property type="entry name" value="Brix"/>
</dbReference>
<dbReference type="GO" id="GO:0000027">
    <property type="term" value="P:ribosomal large subunit assembly"/>
    <property type="evidence" value="ECO:0007669"/>
    <property type="project" value="TreeGrafter"/>
</dbReference>
<dbReference type="GO" id="GO:0005730">
    <property type="term" value="C:nucleolus"/>
    <property type="evidence" value="ECO:0007669"/>
    <property type="project" value="UniProtKB-SubCell"/>
</dbReference>
<dbReference type="PANTHER" id="PTHR12661:SF5">
    <property type="entry name" value="SUPPRESSOR OF SWI4 1 HOMOLOG"/>
    <property type="match status" value="1"/>
</dbReference>
<dbReference type="AlphaFoldDB" id="A0A7K8V9Z2"/>
<feature type="domain" description="Brix" evidence="2">
    <location>
        <begin position="22"/>
        <end position="57"/>
    </location>
</feature>
<feature type="non-terminal residue" evidence="3">
    <location>
        <position position="57"/>
    </location>
</feature>
<evidence type="ECO:0000259" key="2">
    <source>
        <dbReference type="PROSITE" id="PS50833"/>
    </source>
</evidence>
<evidence type="ECO:0000313" key="4">
    <source>
        <dbReference type="Proteomes" id="UP000542434"/>
    </source>
</evidence>
<feature type="non-terminal residue" evidence="3">
    <location>
        <position position="1"/>
    </location>
</feature>
<dbReference type="GO" id="GO:0006364">
    <property type="term" value="P:rRNA processing"/>
    <property type="evidence" value="ECO:0007669"/>
    <property type="project" value="InterPro"/>
</dbReference>
<dbReference type="EMBL" id="VWZC01007551">
    <property type="protein sequence ID" value="NXF63374.1"/>
    <property type="molecule type" value="Genomic_DNA"/>
</dbReference>
<gene>
    <name evidence="3" type="primary">Ppan_1</name>
    <name evidence="3" type="ORF">CICNIG_R15252</name>
</gene>
<organism evidence="3 4">
    <name type="scientific">Ciccaba nigrolineata</name>
    <dbReference type="NCBI Taxonomy" id="1118524"/>
    <lineage>
        <taxon>Eukaryota</taxon>
        <taxon>Metazoa</taxon>
        <taxon>Chordata</taxon>
        <taxon>Craniata</taxon>
        <taxon>Vertebrata</taxon>
        <taxon>Euteleostomi</taxon>
        <taxon>Archelosauria</taxon>
        <taxon>Archosauria</taxon>
        <taxon>Dinosauria</taxon>
        <taxon>Saurischia</taxon>
        <taxon>Theropoda</taxon>
        <taxon>Coelurosauria</taxon>
        <taxon>Aves</taxon>
        <taxon>Neognathae</taxon>
        <taxon>Neoaves</taxon>
        <taxon>Telluraves</taxon>
        <taxon>Strigiformes</taxon>
        <taxon>Strigidae</taxon>
        <taxon>Ciccaba</taxon>
    </lineage>
</organism>
<reference evidence="3 4" key="1">
    <citation type="submission" date="2019-09" db="EMBL/GenBank/DDBJ databases">
        <title>Bird 10,000 Genomes (B10K) Project - Family phase.</title>
        <authorList>
            <person name="Zhang G."/>
        </authorList>
    </citation>
    <scope>NUCLEOTIDE SEQUENCE [LARGE SCALE GENOMIC DNA]</scope>
    <source>
        <strain evidence="3">B10K-DU-001-07</strain>
        <tissue evidence="3">Muscle</tissue>
    </source>
</reference>
<dbReference type="PROSITE" id="PS50833">
    <property type="entry name" value="BRIX"/>
    <property type="match status" value="1"/>
</dbReference>
<dbReference type="InterPro" id="IPR045112">
    <property type="entry name" value="PPAN-like"/>
</dbReference>
<dbReference type="Proteomes" id="UP000542434">
    <property type="component" value="Unassembled WGS sequence"/>
</dbReference>
<keyword evidence="4" id="KW-1185">Reference proteome</keyword>
<sequence length="57" mass="6521">KNQKKERAAALQHAQQEFSTVPHSFVFPRGRVGKSVRQLVTDVRKVMEPYTARALKV</sequence>
<dbReference type="PANTHER" id="PTHR12661">
    <property type="entry name" value="PETER PAN-RELATED"/>
    <property type="match status" value="1"/>
</dbReference>
<comment type="caution">
    <text evidence="3">The sequence shown here is derived from an EMBL/GenBank/DDBJ whole genome shotgun (WGS) entry which is preliminary data.</text>
</comment>